<dbReference type="EMBL" id="UINC01105318">
    <property type="protein sequence ID" value="SVC69163.1"/>
    <property type="molecule type" value="Genomic_DNA"/>
</dbReference>
<feature type="non-terminal residue" evidence="1">
    <location>
        <position position="45"/>
    </location>
</feature>
<name>A0A382P6X7_9ZZZZ</name>
<protein>
    <submittedName>
        <fullName evidence="1">Uncharacterized protein</fullName>
    </submittedName>
</protein>
<gene>
    <name evidence="1" type="ORF">METZ01_LOCUS322017</name>
</gene>
<dbReference type="AlphaFoldDB" id="A0A382P6X7"/>
<accession>A0A382P6X7</accession>
<organism evidence="1">
    <name type="scientific">marine metagenome</name>
    <dbReference type="NCBI Taxonomy" id="408172"/>
    <lineage>
        <taxon>unclassified sequences</taxon>
        <taxon>metagenomes</taxon>
        <taxon>ecological metagenomes</taxon>
    </lineage>
</organism>
<evidence type="ECO:0000313" key="1">
    <source>
        <dbReference type="EMBL" id="SVC69163.1"/>
    </source>
</evidence>
<reference evidence="1" key="1">
    <citation type="submission" date="2018-05" db="EMBL/GenBank/DDBJ databases">
        <authorList>
            <person name="Lanie J.A."/>
            <person name="Ng W.-L."/>
            <person name="Kazmierczak K.M."/>
            <person name="Andrzejewski T.M."/>
            <person name="Davidsen T.M."/>
            <person name="Wayne K.J."/>
            <person name="Tettelin H."/>
            <person name="Glass J.I."/>
            <person name="Rusch D."/>
            <person name="Podicherti R."/>
            <person name="Tsui H.-C.T."/>
            <person name="Winkler M.E."/>
        </authorList>
    </citation>
    <scope>NUCLEOTIDE SEQUENCE</scope>
</reference>
<sequence>MPELLDPNTTSFFTLRSLGANQANKNPPAISPVAMPMSNCEACSV</sequence>
<proteinExistence type="predicted"/>